<evidence type="ECO:0000256" key="3">
    <source>
        <dbReference type="ARBA" id="ARBA00022982"/>
    </source>
</evidence>
<feature type="compositionally biased region" description="Low complexity" evidence="5">
    <location>
        <begin position="35"/>
        <end position="46"/>
    </location>
</feature>
<dbReference type="Gene3D" id="2.60.40.420">
    <property type="entry name" value="Cupredoxins - blue copper proteins"/>
    <property type="match status" value="1"/>
</dbReference>
<keyword evidence="4" id="KW-0186">Copper</keyword>
<keyword evidence="6" id="KW-0732">Signal</keyword>
<feature type="chain" id="PRO_5046712262" evidence="6">
    <location>
        <begin position="21"/>
        <end position="181"/>
    </location>
</feature>
<name>A0ABV6HGT7_9SPHI</name>
<dbReference type="Proteomes" id="UP001589774">
    <property type="component" value="Unassembled WGS sequence"/>
</dbReference>
<evidence type="ECO:0000256" key="2">
    <source>
        <dbReference type="ARBA" id="ARBA00022723"/>
    </source>
</evidence>
<evidence type="ECO:0000256" key="1">
    <source>
        <dbReference type="ARBA" id="ARBA00022448"/>
    </source>
</evidence>
<keyword evidence="1" id="KW-0813">Transport</keyword>
<sequence>MKKVFIVPALAAALFLAACGGGENKNATHEHEETAASSTPAETPAAATVPGIENVQVTSHIELQASDDMRFDKDLFKVKAGEKVKLTLKNVGQQPIESMGHNAVVLDQGTDIAAFGGEAFKAKDDEYIPSTFASSIIAHTKLLGPGQSDEIEFTLPKAGVYEFICSFPGHWGTMQGKIVAE</sequence>
<evidence type="ECO:0000313" key="8">
    <source>
        <dbReference type="EMBL" id="MFC0317789.1"/>
    </source>
</evidence>
<evidence type="ECO:0000313" key="9">
    <source>
        <dbReference type="Proteomes" id="UP001589774"/>
    </source>
</evidence>
<keyword evidence="9" id="KW-1185">Reference proteome</keyword>
<evidence type="ECO:0000259" key="7">
    <source>
        <dbReference type="Pfam" id="PF00127"/>
    </source>
</evidence>
<organism evidence="8 9">
    <name type="scientific">Olivibacter oleidegradans</name>
    <dbReference type="NCBI Taxonomy" id="760123"/>
    <lineage>
        <taxon>Bacteria</taxon>
        <taxon>Pseudomonadati</taxon>
        <taxon>Bacteroidota</taxon>
        <taxon>Sphingobacteriia</taxon>
        <taxon>Sphingobacteriales</taxon>
        <taxon>Sphingobacteriaceae</taxon>
        <taxon>Olivibacter</taxon>
    </lineage>
</organism>
<reference evidence="8 9" key="1">
    <citation type="submission" date="2024-09" db="EMBL/GenBank/DDBJ databases">
        <authorList>
            <person name="Sun Q."/>
            <person name="Mori K."/>
        </authorList>
    </citation>
    <scope>NUCLEOTIDE SEQUENCE [LARGE SCALE GENOMIC DNA]</scope>
    <source>
        <strain evidence="8 9">CCM 7765</strain>
    </source>
</reference>
<dbReference type="Pfam" id="PF00127">
    <property type="entry name" value="Copper-bind"/>
    <property type="match status" value="1"/>
</dbReference>
<dbReference type="PROSITE" id="PS00196">
    <property type="entry name" value="COPPER_BLUE"/>
    <property type="match status" value="1"/>
</dbReference>
<dbReference type="SUPFAM" id="SSF49503">
    <property type="entry name" value="Cupredoxins"/>
    <property type="match status" value="1"/>
</dbReference>
<dbReference type="InterPro" id="IPR000923">
    <property type="entry name" value="BlueCu_1"/>
</dbReference>
<dbReference type="InterPro" id="IPR008972">
    <property type="entry name" value="Cupredoxin"/>
</dbReference>
<dbReference type="InterPro" id="IPR050845">
    <property type="entry name" value="Cu-binding_ET"/>
</dbReference>
<keyword evidence="2" id="KW-0479">Metal-binding</keyword>
<comment type="caution">
    <text evidence="8">The sequence shown here is derived from an EMBL/GenBank/DDBJ whole genome shotgun (WGS) entry which is preliminary data.</text>
</comment>
<gene>
    <name evidence="8" type="ORF">ACFFI0_05690</name>
</gene>
<proteinExistence type="predicted"/>
<dbReference type="RefSeq" id="WP_013664975.1">
    <property type="nucleotide sequence ID" value="NZ_JBHLWO010000001.1"/>
</dbReference>
<dbReference type="EMBL" id="JBHLWO010000001">
    <property type="protein sequence ID" value="MFC0317789.1"/>
    <property type="molecule type" value="Genomic_DNA"/>
</dbReference>
<dbReference type="PROSITE" id="PS51257">
    <property type="entry name" value="PROKAR_LIPOPROTEIN"/>
    <property type="match status" value="1"/>
</dbReference>
<dbReference type="PANTHER" id="PTHR38439">
    <property type="entry name" value="AURACYANIN-B"/>
    <property type="match status" value="1"/>
</dbReference>
<evidence type="ECO:0000256" key="6">
    <source>
        <dbReference type="SAM" id="SignalP"/>
    </source>
</evidence>
<feature type="region of interest" description="Disordered" evidence="5">
    <location>
        <begin position="26"/>
        <end position="46"/>
    </location>
</feature>
<accession>A0ABV6HGT7</accession>
<evidence type="ECO:0000256" key="4">
    <source>
        <dbReference type="ARBA" id="ARBA00023008"/>
    </source>
</evidence>
<protein>
    <submittedName>
        <fullName evidence="8">Plastocyanin/azurin family copper-binding protein</fullName>
    </submittedName>
</protein>
<feature type="domain" description="Blue (type 1) copper" evidence="7">
    <location>
        <begin position="65"/>
        <end position="179"/>
    </location>
</feature>
<dbReference type="InterPro" id="IPR028871">
    <property type="entry name" value="BlueCu_1_BS"/>
</dbReference>
<feature type="signal peptide" evidence="6">
    <location>
        <begin position="1"/>
        <end position="20"/>
    </location>
</feature>
<keyword evidence="3" id="KW-0249">Electron transport</keyword>
<evidence type="ECO:0000256" key="5">
    <source>
        <dbReference type="SAM" id="MobiDB-lite"/>
    </source>
</evidence>
<dbReference type="PANTHER" id="PTHR38439:SF2">
    <property type="entry name" value="OUTER MEMBRANE PROTEIN H.8"/>
    <property type="match status" value="1"/>
</dbReference>